<keyword evidence="5" id="KW-1185">Reference proteome</keyword>
<organism evidence="4 5">
    <name type="scientific">Nocardia huaxiensis</name>
    <dbReference type="NCBI Taxonomy" id="2755382"/>
    <lineage>
        <taxon>Bacteria</taxon>
        <taxon>Bacillati</taxon>
        <taxon>Actinomycetota</taxon>
        <taxon>Actinomycetes</taxon>
        <taxon>Mycobacteriales</taxon>
        <taxon>Nocardiaceae</taxon>
        <taxon>Nocardia</taxon>
    </lineage>
</organism>
<accession>A0A7D6ZHX9</accession>
<dbReference type="AlphaFoldDB" id="A0A7D6ZHX9"/>
<evidence type="ECO:0000313" key="5">
    <source>
        <dbReference type="Proteomes" id="UP000515512"/>
    </source>
</evidence>
<evidence type="ECO:0000256" key="2">
    <source>
        <dbReference type="ARBA" id="ARBA00022777"/>
    </source>
</evidence>
<dbReference type="PANTHER" id="PTHR10584:SF166">
    <property type="entry name" value="RIBOKINASE"/>
    <property type="match status" value="1"/>
</dbReference>
<dbReference type="EMBL" id="CP059399">
    <property type="protein sequence ID" value="QLY28383.1"/>
    <property type="molecule type" value="Genomic_DNA"/>
</dbReference>
<evidence type="ECO:0000256" key="1">
    <source>
        <dbReference type="ARBA" id="ARBA00022679"/>
    </source>
</evidence>
<dbReference type="Proteomes" id="UP000515512">
    <property type="component" value="Chromosome"/>
</dbReference>
<sequence length="486" mass="52299">MSPRNDSRTLGYVGSALDPSVVAVRGVLTMLRTRAGLSSDQLRHSEIDAHALTVLSTVRRYAQMYATTPEDAARDVIQLATQQLAPTDRLIVDAELRLELFRADPPSGIDLDQLYSAQLATRRRYLMLHWQPLHEAIRCETVVSAPTARTLRGGAHEIQAFTALAQLLVSGMVPFGEGRATVTVVGDAAMDHVNIVEQIPQPGSSVWGDFQRHPGGKGLNRAVALSRLNLDARLIAAVGADSDGEMVVQYLSHEGVDTSLITTIEGARTPVATVLMTPHGEMAGVAYKQDRIRFQAADLESGAVTHAIRSSDAVVVTFEQPIEIAAHAIDIARSSDEPPWVILNPSPPAQLPRLLYERMQSVHYVVGTTDEIAGLWADSSADESAGRLVDLGVAAVCMIDRHGCTVRRSGHQQSVPQFSDTTAGYPGSSSAFTAALIYRLVTSERTVTDDDFAWAAAAMAAQRGAGPIAAGMPSVTEIEQLRTTRR</sequence>
<dbReference type="Pfam" id="PF00294">
    <property type="entry name" value="PfkB"/>
    <property type="match status" value="1"/>
</dbReference>
<reference evidence="4 5" key="1">
    <citation type="submission" date="2020-07" db="EMBL/GenBank/DDBJ databases">
        <authorList>
            <person name="Zhuang K."/>
            <person name="Ran Y."/>
        </authorList>
    </citation>
    <scope>NUCLEOTIDE SEQUENCE [LARGE SCALE GENOMIC DNA]</scope>
    <source>
        <strain evidence="4 5">WCH-YHL-001</strain>
    </source>
</reference>
<proteinExistence type="predicted"/>
<dbReference type="InterPro" id="IPR029056">
    <property type="entry name" value="Ribokinase-like"/>
</dbReference>
<dbReference type="GO" id="GO:0016301">
    <property type="term" value="F:kinase activity"/>
    <property type="evidence" value="ECO:0007669"/>
    <property type="project" value="UniProtKB-KW"/>
</dbReference>
<dbReference type="KEGG" id="nhu:H0264_23760"/>
<keyword evidence="2" id="KW-0418">Kinase</keyword>
<dbReference type="PANTHER" id="PTHR10584">
    <property type="entry name" value="SUGAR KINASE"/>
    <property type="match status" value="1"/>
</dbReference>
<protein>
    <recommendedName>
        <fullName evidence="3">Carbohydrate kinase PfkB domain-containing protein</fullName>
    </recommendedName>
</protein>
<evidence type="ECO:0000313" key="4">
    <source>
        <dbReference type="EMBL" id="QLY28383.1"/>
    </source>
</evidence>
<dbReference type="Gene3D" id="3.40.1190.20">
    <property type="match status" value="1"/>
</dbReference>
<dbReference type="SUPFAM" id="SSF53613">
    <property type="entry name" value="Ribokinase-like"/>
    <property type="match status" value="1"/>
</dbReference>
<name>A0A7D6ZHX9_9NOCA</name>
<feature type="domain" description="Carbohydrate kinase PfkB" evidence="3">
    <location>
        <begin position="181"/>
        <end position="463"/>
    </location>
</feature>
<keyword evidence="1" id="KW-0808">Transferase</keyword>
<dbReference type="RefSeq" id="WP_181579591.1">
    <property type="nucleotide sequence ID" value="NZ_CP059399.1"/>
</dbReference>
<gene>
    <name evidence="4" type="ORF">H0264_23760</name>
</gene>
<evidence type="ECO:0000259" key="3">
    <source>
        <dbReference type="Pfam" id="PF00294"/>
    </source>
</evidence>
<dbReference type="InterPro" id="IPR011611">
    <property type="entry name" value="PfkB_dom"/>
</dbReference>